<evidence type="ECO:0000313" key="13">
    <source>
        <dbReference type="Proteomes" id="UP000441208"/>
    </source>
</evidence>
<evidence type="ECO:0000313" key="8">
    <source>
        <dbReference type="Proteomes" id="UP000429523"/>
    </source>
</evidence>
<dbReference type="Proteomes" id="UP000429523">
    <property type="component" value="Unassembled WGS sequence"/>
</dbReference>
<evidence type="ECO:0000313" key="7">
    <source>
        <dbReference type="EMBL" id="KAE9320565.1"/>
    </source>
</evidence>
<evidence type="ECO:0000313" key="5">
    <source>
        <dbReference type="EMBL" id="KAE9231340.1"/>
    </source>
</evidence>
<evidence type="ECO:0000313" key="1">
    <source>
        <dbReference type="EMBL" id="KAE8932404.1"/>
    </source>
</evidence>
<dbReference type="EMBL" id="QXGA01000381">
    <property type="protein sequence ID" value="KAE9146871.1"/>
    <property type="molecule type" value="Genomic_DNA"/>
</dbReference>
<evidence type="ECO:0000313" key="4">
    <source>
        <dbReference type="EMBL" id="KAE9146871.1"/>
    </source>
</evidence>
<protein>
    <submittedName>
        <fullName evidence="2">Uncharacterized protein</fullName>
    </submittedName>
</protein>
<evidence type="ECO:0000313" key="2">
    <source>
        <dbReference type="EMBL" id="KAE9014605.1"/>
    </source>
</evidence>
<dbReference type="EMBL" id="QXFW01000366">
    <property type="protein sequence ID" value="KAE9014605.1"/>
    <property type="molecule type" value="Genomic_DNA"/>
</dbReference>
<name>A0A6A3L8V9_9STRA</name>
<accession>A0A6A3L8V9</accession>
<dbReference type="AlphaFoldDB" id="A0A6A3L8V9"/>
<evidence type="ECO:0000313" key="6">
    <source>
        <dbReference type="EMBL" id="KAE9256830.1"/>
    </source>
</evidence>
<evidence type="ECO:0000313" key="9">
    <source>
        <dbReference type="Proteomes" id="UP000433483"/>
    </source>
</evidence>
<dbReference type="Proteomes" id="UP000460718">
    <property type="component" value="Unassembled WGS sequence"/>
</dbReference>
<reference evidence="2 14" key="1">
    <citation type="submission" date="2018-09" db="EMBL/GenBank/DDBJ databases">
        <title>Genomic investigation of the strawberry pathogen Phytophthora fragariae indicates pathogenicity is determined by transcriptional variation in three key races.</title>
        <authorList>
            <person name="Adams T.M."/>
            <person name="Armitage A.D."/>
            <person name="Sobczyk M.K."/>
            <person name="Bates H.J."/>
            <person name="Dunwell J.M."/>
            <person name="Nellist C.F."/>
            <person name="Harrison R.J."/>
        </authorList>
    </citation>
    <scope>NUCLEOTIDE SEQUENCE [LARGE SCALE GENOMIC DNA]</scope>
    <source>
        <strain evidence="7 10">A4</strain>
        <strain evidence="6 11">BC-1</strain>
        <strain evidence="5 9">NOV-27</strain>
        <strain evidence="4 12">NOV-5</strain>
        <strain evidence="3 13">NOV-71</strain>
        <strain evidence="1 8">NOV-9</strain>
        <strain evidence="2 14">SCRP245</strain>
    </source>
</reference>
<dbReference type="EMBL" id="QXGD01000038">
    <property type="protein sequence ID" value="KAE9256830.1"/>
    <property type="molecule type" value="Genomic_DNA"/>
</dbReference>
<keyword evidence="9" id="KW-1185">Reference proteome</keyword>
<dbReference type="Proteomes" id="UP000440732">
    <property type="component" value="Unassembled WGS sequence"/>
</dbReference>
<comment type="caution">
    <text evidence="2">The sequence shown here is derived from an EMBL/GenBank/DDBJ whole genome shotgun (WGS) entry which is preliminary data.</text>
</comment>
<dbReference type="Proteomes" id="UP000433483">
    <property type="component" value="Unassembled WGS sequence"/>
</dbReference>
<evidence type="ECO:0000313" key="10">
    <source>
        <dbReference type="Proteomes" id="UP000437068"/>
    </source>
</evidence>
<evidence type="ECO:0000313" key="12">
    <source>
        <dbReference type="Proteomes" id="UP000440732"/>
    </source>
</evidence>
<evidence type="ECO:0000313" key="11">
    <source>
        <dbReference type="Proteomes" id="UP000440367"/>
    </source>
</evidence>
<dbReference type="EMBL" id="QXGF01001122">
    <property type="protein sequence ID" value="KAE8932404.1"/>
    <property type="molecule type" value="Genomic_DNA"/>
</dbReference>
<dbReference type="EMBL" id="QXGE01000197">
    <property type="protein sequence ID" value="KAE9320565.1"/>
    <property type="molecule type" value="Genomic_DNA"/>
</dbReference>
<dbReference type="Proteomes" id="UP000441208">
    <property type="component" value="Unassembled WGS sequence"/>
</dbReference>
<dbReference type="Proteomes" id="UP000437068">
    <property type="component" value="Unassembled WGS sequence"/>
</dbReference>
<evidence type="ECO:0000313" key="14">
    <source>
        <dbReference type="Proteomes" id="UP000460718"/>
    </source>
</evidence>
<proteinExistence type="predicted"/>
<dbReference type="EMBL" id="QXGB01000090">
    <property type="protein sequence ID" value="KAE9231340.1"/>
    <property type="molecule type" value="Genomic_DNA"/>
</dbReference>
<sequence>MQCLASPQALRVGSLLGASRAAAAGEALAHVVWRWIVANCARQGSLLVILDAFSVSSNVSASFTEKPIARGVHRSRLTMLGVGIGWWSGLLSFGDCVGSTFGCQ</sequence>
<organism evidence="2 14">
    <name type="scientific">Phytophthora fragariae</name>
    <dbReference type="NCBI Taxonomy" id="53985"/>
    <lineage>
        <taxon>Eukaryota</taxon>
        <taxon>Sar</taxon>
        <taxon>Stramenopiles</taxon>
        <taxon>Oomycota</taxon>
        <taxon>Peronosporomycetes</taxon>
        <taxon>Peronosporales</taxon>
        <taxon>Peronosporaceae</taxon>
        <taxon>Phytophthora</taxon>
    </lineage>
</organism>
<evidence type="ECO:0000313" key="3">
    <source>
        <dbReference type="EMBL" id="KAE9128662.1"/>
    </source>
</evidence>
<dbReference type="EMBL" id="QXFZ01000177">
    <property type="protein sequence ID" value="KAE9128662.1"/>
    <property type="molecule type" value="Genomic_DNA"/>
</dbReference>
<gene>
    <name evidence="7" type="ORF">PF001_g5352</name>
    <name evidence="6" type="ORF">PF002_g1580</name>
    <name evidence="5" type="ORF">PF005_g3118</name>
    <name evidence="4" type="ORF">PF006_g8401</name>
    <name evidence="3" type="ORF">PF007_g5191</name>
    <name evidence="1" type="ORF">PF009_g17559</name>
    <name evidence="2" type="ORF">PF011_g7972</name>
</gene>
<dbReference type="Proteomes" id="UP000440367">
    <property type="component" value="Unassembled WGS sequence"/>
</dbReference>